<proteinExistence type="predicted"/>
<protein>
    <submittedName>
        <fullName evidence="9">PTS sugar transporter subunit IIA</fullName>
    </submittedName>
</protein>
<evidence type="ECO:0000256" key="6">
    <source>
        <dbReference type="ARBA" id="ARBA00022683"/>
    </source>
</evidence>
<dbReference type="PANTHER" id="PTHR33799">
    <property type="entry name" value="PTS PERMEASE-RELATED-RELATED"/>
    <property type="match status" value="1"/>
</dbReference>
<evidence type="ECO:0000256" key="4">
    <source>
        <dbReference type="ARBA" id="ARBA00022597"/>
    </source>
</evidence>
<keyword evidence="6" id="KW-0598">Phosphotransferase system</keyword>
<dbReference type="GO" id="GO:0005737">
    <property type="term" value="C:cytoplasm"/>
    <property type="evidence" value="ECO:0007669"/>
    <property type="project" value="UniProtKB-SubCell"/>
</dbReference>
<sequence>MKPKIILMSHGQMAVEILASAQMIVGDLANADVVSMDPEDGLSGTQAKLDMILQANGDVPTLIFTDLKGGTPCNVAMMAMGIYPRLCVVSGLNLAMVIEAAVSPLENVDELANYLTNIGQQAIEKIDIPKIEDEEEFEE</sequence>
<evidence type="ECO:0000256" key="1">
    <source>
        <dbReference type="ARBA" id="ARBA00004496"/>
    </source>
</evidence>
<keyword evidence="2" id="KW-0813">Transport</keyword>
<dbReference type="PROSITE" id="PS51096">
    <property type="entry name" value="PTS_EIIA_TYPE_4"/>
    <property type="match status" value="1"/>
</dbReference>
<dbReference type="Proteomes" id="UP001241571">
    <property type="component" value="Unassembled WGS sequence"/>
</dbReference>
<feature type="domain" description="PTS EIIA type-4" evidence="8">
    <location>
        <begin position="2"/>
        <end position="123"/>
    </location>
</feature>
<organism evidence="9 10">
    <name type="scientific">Enterococcus gallinarum</name>
    <dbReference type="NCBI Taxonomy" id="1353"/>
    <lineage>
        <taxon>Bacteria</taxon>
        <taxon>Bacillati</taxon>
        <taxon>Bacillota</taxon>
        <taxon>Bacilli</taxon>
        <taxon>Lactobacillales</taxon>
        <taxon>Enterococcaceae</taxon>
        <taxon>Enterococcus</taxon>
    </lineage>
</organism>
<dbReference type="EMBL" id="JASUBT010000001">
    <property type="protein sequence ID" value="MDL4934443.1"/>
    <property type="molecule type" value="Genomic_DNA"/>
</dbReference>
<evidence type="ECO:0000313" key="9">
    <source>
        <dbReference type="EMBL" id="MDL4934443.1"/>
    </source>
</evidence>
<dbReference type="GO" id="GO:0016301">
    <property type="term" value="F:kinase activity"/>
    <property type="evidence" value="ECO:0007669"/>
    <property type="project" value="UniProtKB-KW"/>
</dbReference>
<evidence type="ECO:0000256" key="2">
    <source>
        <dbReference type="ARBA" id="ARBA00022448"/>
    </source>
</evidence>
<keyword evidence="4 9" id="KW-0762">Sugar transport</keyword>
<comment type="subcellular location">
    <subcellularLocation>
        <location evidence="1">Cytoplasm</location>
    </subcellularLocation>
</comment>
<evidence type="ECO:0000313" key="10">
    <source>
        <dbReference type="Proteomes" id="UP001241571"/>
    </source>
</evidence>
<name>A0ABD4ZNY6_ENTGA</name>
<dbReference type="Gene3D" id="3.40.50.510">
    <property type="entry name" value="Phosphotransferase system, mannose-type IIA component"/>
    <property type="match status" value="1"/>
</dbReference>
<dbReference type="SUPFAM" id="SSF53062">
    <property type="entry name" value="PTS system fructose IIA component-like"/>
    <property type="match status" value="1"/>
</dbReference>
<keyword evidence="7" id="KW-0418">Kinase</keyword>
<evidence type="ECO:0000259" key="8">
    <source>
        <dbReference type="PROSITE" id="PS51096"/>
    </source>
</evidence>
<dbReference type="RefSeq" id="WP_103301054.1">
    <property type="nucleotide sequence ID" value="NZ_CP078505.1"/>
</dbReference>
<gene>
    <name evidence="9" type="ORF">QRX88_01775</name>
</gene>
<evidence type="ECO:0000256" key="7">
    <source>
        <dbReference type="ARBA" id="ARBA00022777"/>
    </source>
</evidence>
<dbReference type="Pfam" id="PF03610">
    <property type="entry name" value="EIIA-man"/>
    <property type="match status" value="1"/>
</dbReference>
<dbReference type="AlphaFoldDB" id="A0ABD4ZNY6"/>
<reference evidence="9 10" key="1">
    <citation type="submission" date="2023-06" db="EMBL/GenBank/DDBJ databases">
        <title>Acute promotion of culturable opportunistic pathogens and persistent increase of antibiotic resistance following antibiotic exposure in mouse gut microbiota.</title>
        <authorList>
            <person name="Li L."/>
            <person name="Wang B."/>
            <person name="Sun Y."/>
            <person name="Wang M."/>
            <person name="Xu H."/>
        </authorList>
    </citation>
    <scope>NUCLEOTIDE SEQUENCE [LARGE SCALE GENOMIC DNA]</scope>
    <source>
        <strain evidence="9 10">CRI2_2</strain>
    </source>
</reference>
<evidence type="ECO:0000256" key="3">
    <source>
        <dbReference type="ARBA" id="ARBA00022490"/>
    </source>
</evidence>
<dbReference type="InterPro" id="IPR004701">
    <property type="entry name" value="PTS_EIIA_man-typ"/>
</dbReference>
<accession>A0ABD4ZNY6</accession>
<dbReference type="PANTHER" id="PTHR33799:SF1">
    <property type="entry name" value="PTS SYSTEM MANNOSE-SPECIFIC EIIAB COMPONENT-RELATED"/>
    <property type="match status" value="1"/>
</dbReference>
<dbReference type="CDD" id="cd00006">
    <property type="entry name" value="PTS_IIA_man"/>
    <property type="match status" value="1"/>
</dbReference>
<keyword evidence="5" id="KW-0808">Transferase</keyword>
<dbReference type="InterPro" id="IPR051471">
    <property type="entry name" value="Bacterial_PTS_sugar_comp"/>
</dbReference>
<dbReference type="GO" id="GO:0009401">
    <property type="term" value="P:phosphoenolpyruvate-dependent sugar phosphotransferase system"/>
    <property type="evidence" value="ECO:0007669"/>
    <property type="project" value="UniProtKB-KW"/>
</dbReference>
<comment type="caution">
    <text evidence="9">The sequence shown here is derived from an EMBL/GenBank/DDBJ whole genome shotgun (WGS) entry which is preliminary data.</text>
</comment>
<evidence type="ECO:0000256" key="5">
    <source>
        <dbReference type="ARBA" id="ARBA00022679"/>
    </source>
</evidence>
<keyword evidence="3" id="KW-0963">Cytoplasm</keyword>
<dbReference type="InterPro" id="IPR033887">
    <property type="entry name" value="PTS_IIA_man"/>
</dbReference>
<dbReference type="InterPro" id="IPR036662">
    <property type="entry name" value="PTS_EIIA_man-typ_sf"/>
</dbReference>